<dbReference type="Proteomes" id="UP000812966">
    <property type="component" value="Unassembled WGS sequence"/>
</dbReference>
<dbReference type="AlphaFoldDB" id="A0A8K0JNB9"/>
<dbReference type="OrthoDB" id="5514856at2759"/>
<evidence type="ECO:0000313" key="1">
    <source>
        <dbReference type="EMBL" id="KAG7548989.1"/>
    </source>
</evidence>
<protein>
    <submittedName>
        <fullName evidence="1">Uncharacterized protein</fullName>
    </submittedName>
</protein>
<comment type="caution">
    <text evidence="1">The sequence shown here is derived from an EMBL/GenBank/DDBJ whole genome shotgun (WGS) entry which is preliminary data.</text>
</comment>
<organism evidence="1 2">
    <name type="scientific">Filobasidium floriforme</name>
    <dbReference type="NCBI Taxonomy" id="5210"/>
    <lineage>
        <taxon>Eukaryota</taxon>
        <taxon>Fungi</taxon>
        <taxon>Dikarya</taxon>
        <taxon>Basidiomycota</taxon>
        <taxon>Agaricomycotina</taxon>
        <taxon>Tremellomycetes</taxon>
        <taxon>Filobasidiales</taxon>
        <taxon>Filobasidiaceae</taxon>
        <taxon>Filobasidium</taxon>
    </lineage>
</organism>
<sequence>MSGRAPQQPLAIGAGASSPLTWFWNDQVVNPEHRAGNINIAIGVTTFALGVLAVRNFGGILVPGF</sequence>
<name>A0A8K0JNB9_9TREE</name>
<accession>A0A8K0JNB9</accession>
<dbReference type="EMBL" id="JABELV010000055">
    <property type="protein sequence ID" value="KAG7548989.1"/>
    <property type="molecule type" value="Genomic_DNA"/>
</dbReference>
<keyword evidence="2" id="KW-1185">Reference proteome</keyword>
<gene>
    <name evidence="1" type="ORF">FFLO_03102</name>
</gene>
<reference evidence="1" key="1">
    <citation type="submission" date="2020-04" db="EMBL/GenBank/DDBJ databases">
        <title>Analysis of mating type loci in Filobasidium floriforme.</title>
        <authorList>
            <person name="Nowrousian M."/>
        </authorList>
    </citation>
    <scope>NUCLEOTIDE SEQUENCE</scope>
    <source>
        <strain evidence="1">CBS 6242</strain>
    </source>
</reference>
<proteinExistence type="predicted"/>
<evidence type="ECO:0000313" key="2">
    <source>
        <dbReference type="Proteomes" id="UP000812966"/>
    </source>
</evidence>